<evidence type="ECO:0000256" key="3">
    <source>
        <dbReference type="ARBA" id="ARBA00022840"/>
    </source>
</evidence>
<dbReference type="GO" id="GO:0005829">
    <property type="term" value="C:cytosol"/>
    <property type="evidence" value="ECO:0007669"/>
    <property type="project" value="TreeGrafter"/>
</dbReference>
<dbReference type="EMBL" id="LK932465">
    <property type="protein sequence ID" value="CDS83193.1"/>
    <property type="molecule type" value="Genomic_DNA"/>
</dbReference>
<dbReference type="GO" id="GO:0016874">
    <property type="term" value="F:ligase activity"/>
    <property type="evidence" value="ECO:0007669"/>
    <property type="project" value="UniProtKB-KW"/>
</dbReference>
<dbReference type="Gene3D" id="3.30.470.20">
    <property type="entry name" value="ATP-grasp fold, B domain"/>
    <property type="match status" value="1"/>
</dbReference>
<protein>
    <submittedName>
        <fullName evidence="8">Putative carbamoyl-phosphate-synthetase</fullName>
    </submittedName>
</protein>
<reference evidence="8" key="1">
    <citation type="submission" date="2014-07" db="EMBL/GenBank/DDBJ databases">
        <authorList>
            <person name="Monot Marc"/>
        </authorList>
    </citation>
    <scope>NUCLEOTIDE SEQUENCE</scope>
    <source>
        <strain evidence="8">7032989</strain>
        <strain evidence="7">7032994</strain>
    </source>
</reference>
<dbReference type="EMBL" id="LK932861">
    <property type="protein sequence ID" value="CDS98817.1"/>
    <property type="molecule type" value="Genomic_DNA"/>
</dbReference>
<evidence type="ECO:0000256" key="4">
    <source>
        <dbReference type="PROSITE-ProRule" id="PRU00409"/>
    </source>
</evidence>
<dbReference type="InterPro" id="IPR011761">
    <property type="entry name" value="ATP-grasp"/>
</dbReference>
<dbReference type="AlphaFoldDB" id="A0A069AL21"/>
<keyword evidence="3 4" id="KW-0067">ATP-binding</keyword>
<dbReference type="PANTHER" id="PTHR43055:SF1">
    <property type="entry name" value="FORMATE-DEPENDENT PHOSPHORIBOSYLGLYCINAMIDE FORMYLTRANSFERASE"/>
    <property type="match status" value="1"/>
</dbReference>
<sequence length="410" mass="47092">MKRLMILGSIKYFENIVISAKKEGIYTIVCDNRIDTPAKKICDEAIDVDVFDFDKIKSIAIDKKIDGILTGFTDSLMKPYVYIANELNLPCVISCNQLESVTNKAIMKKYFKNNAIPTTDYCIIESLKDLEKIQRLNFPLVIKPVDGYGSRGVYFVSNMEELIEKFEYSKEASQDGQVIIEEFYESEEIQGLAWVHNGESHVFYIGDRELVNIHTGRAGKPDRLLYPSKYCFQYEEEIKSIYQNITQAFDIKNGPLYVQMLVGAYGIKVSEVMPRLPGGCDYMAISQITDLDIGSLFANFSVNNEVNFDEIKKYNMHLSKCVYALPIYIRPGTIKKINNIDKIENLDYVTQFLLLVKEGDTIELYEDERQDCGRVYGIANNIFDANIKKKCIHEMIEILDENNENMIENF</sequence>
<name>A0A069AL21_CLODI</name>
<dbReference type="Gene3D" id="3.30.1490.20">
    <property type="entry name" value="ATP-grasp fold, A domain"/>
    <property type="match status" value="1"/>
</dbReference>
<dbReference type="GO" id="GO:0005524">
    <property type="term" value="F:ATP binding"/>
    <property type="evidence" value="ECO:0007669"/>
    <property type="project" value="UniProtKB-UniRule"/>
</dbReference>
<feature type="domain" description="ATP-grasp" evidence="5">
    <location>
        <begin position="108"/>
        <end position="302"/>
    </location>
</feature>
<dbReference type="PANTHER" id="PTHR43055">
    <property type="entry name" value="FORMATE-DEPENDENT PHOSPHORIBOSYLGLYCINAMIDE FORMYLTRANSFERASE"/>
    <property type="match status" value="1"/>
</dbReference>
<evidence type="ECO:0000256" key="2">
    <source>
        <dbReference type="ARBA" id="ARBA00022741"/>
    </source>
</evidence>
<evidence type="ECO:0000256" key="1">
    <source>
        <dbReference type="ARBA" id="ARBA00022598"/>
    </source>
</evidence>
<proteinExistence type="predicted"/>
<evidence type="ECO:0000313" key="7">
    <source>
        <dbReference type="EMBL" id="CDS83320.1"/>
    </source>
</evidence>
<dbReference type="PROSITE" id="PS50975">
    <property type="entry name" value="ATP_GRASP"/>
    <property type="match status" value="1"/>
</dbReference>
<dbReference type="Gene3D" id="3.40.50.20">
    <property type="match status" value="1"/>
</dbReference>
<dbReference type="EMBL" id="LK932347">
    <property type="protein sequence ID" value="CDS83320.1"/>
    <property type="molecule type" value="Genomic_DNA"/>
</dbReference>
<dbReference type="InterPro" id="IPR013815">
    <property type="entry name" value="ATP_grasp_subdomain_1"/>
</dbReference>
<evidence type="ECO:0000259" key="5">
    <source>
        <dbReference type="PROSITE" id="PS50975"/>
    </source>
</evidence>
<evidence type="ECO:0000313" key="8">
    <source>
        <dbReference type="EMBL" id="CDS98817.1"/>
    </source>
</evidence>
<evidence type="ECO:0000313" key="6">
    <source>
        <dbReference type="EMBL" id="CDS83193.1"/>
    </source>
</evidence>
<dbReference type="SUPFAM" id="SSF56059">
    <property type="entry name" value="Glutathione synthetase ATP-binding domain-like"/>
    <property type="match status" value="1"/>
</dbReference>
<gene>
    <name evidence="8" type="ORF">BN1095_210151</name>
    <name evidence="6" type="ORF">BN1096_160143</name>
    <name evidence="7" type="ORF">BN1097_140145</name>
</gene>
<dbReference type="Pfam" id="PF13535">
    <property type="entry name" value="ATP-grasp_4"/>
    <property type="match status" value="1"/>
</dbReference>
<keyword evidence="1" id="KW-0436">Ligase</keyword>
<keyword evidence="2 4" id="KW-0547">Nucleotide-binding</keyword>
<dbReference type="RefSeq" id="WP_021390007.1">
    <property type="nucleotide sequence ID" value="NZ_BBYE01000218.1"/>
</dbReference>
<accession>A0A069AL21</accession>
<organism evidence="8">
    <name type="scientific">Clostridioides difficile</name>
    <name type="common">Peptoclostridium difficile</name>
    <dbReference type="NCBI Taxonomy" id="1496"/>
    <lineage>
        <taxon>Bacteria</taxon>
        <taxon>Bacillati</taxon>
        <taxon>Bacillota</taxon>
        <taxon>Clostridia</taxon>
        <taxon>Peptostreptococcales</taxon>
        <taxon>Peptostreptococcaceae</taxon>
        <taxon>Clostridioides</taxon>
    </lineage>
</organism>
<dbReference type="GO" id="GO:0046872">
    <property type="term" value="F:metal ion binding"/>
    <property type="evidence" value="ECO:0007669"/>
    <property type="project" value="InterPro"/>
</dbReference>